<feature type="compositionally biased region" description="Basic and acidic residues" evidence="1">
    <location>
        <begin position="7"/>
        <end position="31"/>
    </location>
</feature>
<comment type="caution">
    <text evidence="2">The sequence shown here is derived from an EMBL/GenBank/DDBJ whole genome shotgun (WGS) entry which is preliminary data.</text>
</comment>
<reference evidence="2" key="1">
    <citation type="submission" date="2020-06" db="EMBL/GenBank/DDBJ databases">
        <authorList>
            <person name="Li T."/>
            <person name="Hu X."/>
            <person name="Zhang T."/>
            <person name="Song X."/>
            <person name="Zhang H."/>
            <person name="Dai N."/>
            <person name="Sheng W."/>
            <person name="Hou X."/>
            <person name="Wei L."/>
        </authorList>
    </citation>
    <scope>NUCLEOTIDE SEQUENCE</scope>
    <source>
        <strain evidence="2">G02</strain>
        <tissue evidence="2">Leaf</tissue>
    </source>
</reference>
<feature type="region of interest" description="Disordered" evidence="1">
    <location>
        <begin position="1"/>
        <end position="31"/>
    </location>
</feature>
<reference evidence="2" key="2">
    <citation type="journal article" date="2024" name="Plant">
        <title>Genomic evolution and insights into agronomic trait innovations of Sesamum species.</title>
        <authorList>
            <person name="Miao H."/>
            <person name="Wang L."/>
            <person name="Qu L."/>
            <person name="Liu H."/>
            <person name="Sun Y."/>
            <person name="Le M."/>
            <person name="Wang Q."/>
            <person name="Wei S."/>
            <person name="Zheng Y."/>
            <person name="Lin W."/>
            <person name="Duan Y."/>
            <person name="Cao H."/>
            <person name="Xiong S."/>
            <person name="Wang X."/>
            <person name="Wei L."/>
            <person name="Li C."/>
            <person name="Ma Q."/>
            <person name="Ju M."/>
            <person name="Zhao R."/>
            <person name="Li G."/>
            <person name="Mu C."/>
            <person name="Tian Q."/>
            <person name="Mei H."/>
            <person name="Zhang T."/>
            <person name="Gao T."/>
            <person name="Zhang H."/>
        </authorList>
    </citation>
    <scope>NUCLEOTIDE SEQUENCE</scope>
    <source>
        <strain evidence="2">G02</strain>
    </source>
</reference>
<protein>
    <submittedName>
        <fullName evidence="2">Uncharacterized protein</fullName>
    </submittedName>
</protein>
<accession>A0AAW2M115</accession>
<dbReference type="AlphaFoldDB" id="A0AAW2M115"/>
<sequence length="76" mass="8693">MLEQALEESRKREEDAKRREEDVRRREEDAQRRAVKLEEMVRKLIQEVGYTNGQFAGGSGPKKQQDFGANLKGSGA</sequence>
<proteinExistence type="predicted"/>
<organism evidence="2">
    <name type="scientific">Sesamum radiatum</name>
    <name type="common">Black benniseed</name>
    <dbReference type="NCBI Taxonomy" id="300843"/>
    <lineage>
        <taxon>Eukaryota</taxon>
        <taxon>Viridiplantae</taxon>
        <taxon>Streptophyta</taxon>
        <taxon>Embryophyta</taxon>
        <taxon>Tracheophyta</taxon>
        <taxon>Spermatophyta</taxon>
        <taxon>Magnoliopsida</taxon>
        <taxon>eudicotyledons</taxon>
        <taxon>Gunneridae</taxon>
        <taxon>Pentapetalae</taxon>
        <taxon>asterids</taxon>
        <taxon>lamiids</taxon>
        <taxon>Lamiales</taxon>
        <taxon>Pedaliaceae</taxon>
        <taxon>Sesamum</taxon>
    </lineage>
</organism>
<gene>
    <name evidence="2" type="ORF">Sradi_5084800</name>
</gene>
<evidence type="ECO:0000313" key="2">
    <source>
        <dbReference type="EMBL" id="KAL0325155.1"/>
    </source>
</evidence>
<dbReference type="EMBL" id="JACGWJ010000023">
    <property type="protein sequence ID" value="KAL0325155.1"/>
    <property type="molecule type" value="Genomic_DNA"/>
</dbReference>
<evidence type="ECO:0000256" key="1">
    <source>
        <dbReference type="SAM" id="MobiDB-lite"/>
    </source>
</evidence>
<feature type="region of interest" description="Disordered" evidence="1">
    <location>
        <begin position="51"/>
        <end position="76"/>
    </location>
</feature>
<name>A0AAW2M115_SESRA</name>